<dbReference type="PANTHER" id="PTHR48228">
    <property type="entry name" value="SUCCINYL-COA--D-CITRAMALATE COA-TRANSFERASE"/>
    <property type="match status" value="1"/>
</dbReference>
<evidence type="ECO:0000313" key="3">
    <source>
        <dbReference type="Proteomes" id="UP000254869"/>
    </source>
</evidence>
<keyword evidence="3" id="KW-1185">Reference proteome</keyword>
<feature type="region of interest" description="Disordered" evidence="1">
    <location>
        <begin position="100"/>
        <end position="119"/>
    </location>
</feature>
<dbReference type="InterPro" id="IPR003673">
    <property type="entry name" value="CoA-Trfase_fam_III"/>
</dbReference>
<dbReference type="InterPro" id="IPR050509">
    <property type="entry name" value="CoA-transferase_III"/>
</dbReference>
<evidence type="ECO:0000256" key="1">
    <source>
        <dbReference type="SAM" id="MobiDB-lite"/>
    </source>
</evidence>
<dbReference type="GO" id="GO:0016740">
    <property type="term" value="F:transferase activity"/>
    <property type="evidence" value="ECO:0007669"/>
    <property type="project" value="UniProtKB-KW"/>
</dbReference>
<dbReference type="InterPro" id="IPR023606">
    <property type="entry name" value="CoA-Trfase_III_dom_1_sf"/>
</dbReference>
<accession>A0A370ICC9</accession>
<organism evidence="2 3">
    <name type="scientific">Nocardia pseudobrasiliensis</name>
    <dbReference type="NCBI Taxonomy" id="45979"/>
    <lineage>
        <taxon>Bacteria</taxon>
        <taxon>Bacillati</taxon>
        <taxon>Actinomycetota</taxon>
        <taxon>Actinomycetes</taxon>
        <taxon>Mycobacteriales</taxon>
        <taxon>Nocardiaceae</taxon>
        <taxon>Nocardia</taxon>
    </lineage>
</organism>
<dbReference type="Pfam" id="PF02515">
    <property type="entry name" value="CoA_transf_3"/>
    <property type="match status" value="1"/>
</dbReference>
<dbReference type="EMBL" id="QQBC01000002">
    <property type="protein sequence ID" value="RDI68398.1"/>
    <property type="molecule type" value="Genomic_DNA"/>
</dbReference>
<dbReference type="Gene3D" id="3.40.50.10540">
    <property type="entry name" value="Crotonobetainyl-coa:carnitine coa-transferase, domain 1"/>
    <property type="match status" value="2"/>
</dbReference>
<keyword evidence="2" id="KW-0808">Transferase</keyword>
<dbReference type="AlphaFoldDB" id="A0A370ICC9"/>
<evidence type="ECO:0000313" key="2">
    <source>
        <dbReference type="EMBL" id="RDI68398.1"/>
    </source>
</evidence>
<reference evidence="2 3" key="1">
    <citation type="submission" date="2018-07" db="EMBL/GenBank/DDBJ databases">
        <title>Genomic Encyclopedia of Type Strains, Phase IV (KMG-IV): sequencing the most valuable type-strain genomes for metagenomic binning, comparative biology and taxonomic classification.</title>
        <authorList>
            <person name="Goeker M."/>
        </authorList>
    </citation>
    <scope>NUCLEOTIDE SEQUENCE [LARGE SCALE GENOMIC DNA]</scope>
    <source>
        <strain evidence="2 3">DSM 44290</strain>
    </source>
</reference>
<name>A0A370ICC9_9NOCA</name>
<dbReference type="Gene3D" id="3.30.1540.10">
    <property type="entry name" value="formyl-coa transferase, domain 3"/>
    <property type="match status" value="1"/>
</dbReference>
<dbReference type="PANTHER" id="PTHR48228:SF4">
    <property type="entry name" value="BLR3030 PROTEIN"/>
    <property type="match status" value="1"/>
</dbReference>
<dbReference type="SUPFAM" id="SSF89796">
    <property type="entry name" value="CoA-transferase family III (CaiB/BaiF)"/>
    <property type="match status" value="2"/>
</dbReference>
<dbReference type="Proteomes" id="UP000254869">
    <property type="component" value="Unassembled WGS sequence"/>
</dbReference>
<dbReference type="InterPro" id="IPR044855">
    <property type="entry name" value="CoA-Trfase_III_dom3_sf"/>
</dbReference>
<protein>
    <submittedName>
        <fullName evidence="2">CoA transferase family III</fullName>
    </submittedName>
</protein>
<sequence length="504" mass="54021">MSNGSGPYVTRTDHRTARKLLADIWVGLGCDAVDVDRVDFSGERSLTSAFAVTDLAAASIGAAGLAMGRLVARGAPLPAVRVDRVMASGWFYLPPGPSVPVSPGPRAEDDTNARIDPSNNPWMVEFQTSDGRWLRVQAGFARPRARLLNTLGVPEDPAAVAAEIGKYEADDIEQILVDAGVPVAVNHTIEEWRTHPQGQAVAREPLVSLEIGSPARTGWRPTPGRPLAGIRVLDLTRVVAGPMGTRFLAACGAEVLRLDAPDSDESVAFAGGGDLMLGKRWAFLDLRTAAGKQRFLELLADADVLVHTYRPGAIDGLIPPAERAAARPGLVEVALNAYGWTGPWRTRRGFDTLVQFSTGLADATTSWALEDPVHRIPINALGKLVPADRPRHLPVEVLDFSTGYQAAAAAITGLTRRLTAGVGSTMRLSLARTAALLIDAGRPPAEPPITLPLTGPTEDRVYASPHGAVRRLRFPVEIDDNPLFWEHPYESVGSSTPQWTHRVP</sequence>
<comment type="caution">
    <text evidence="2">The sequence shown here is derived from an EMBL/GenBank/DDBJ whole genome shotgun (WGS) entry which is preliminary data.</text>
</comment>
<proteinExistence type="predicted"/>
<gene>
    <name evidence="2" type="ORF">DFR76_102799</name>
</gene>
<dbReference type="STRING" id="1210086.GCA_001613105_01375"/>